<proteinExistence type="predicted"/>
<dbReference type="Proteomes" id="UP000186795">
    <property type="component" value="Unassembled WGS sequence"/>
</dbReference>
<reference evidence="3" key="1">
    <citation type="submission" date="2017-01" db="EMBL/GenBank/DDBJ databases">
        <authorList>
            <person name="Varghese N."/>
            <person name="Submissions S."/>
        </authorList>
    </citation>
    <scope>NUCLEOTIDE SEQUENCE [LARGE SCALE GENOMIC DNA]</scope>
    <source>
        <strain evidence="3">DSM 45196</strain>
    </source>
</reference>
<keyword evidence="1" id="KW-1133">Transmembrane helix</keyword>
<protein>
    <submittedName>
        <fullName evidence="2">ABC-2 type transport system permease protein</fullName>
    </submittedName>
</protein>
<sequence length="257" mass="28766">MTDLLRLVKTEGMKVLDRTRTWVFLMLLVLLSFLFAMGRKWMENTTGWEENMGGFVLDSSSLLFVVQLLTVVIAGEIVSSEFAWGTVKLLLIRPVNRTKVLYSKYMVVLCFSLLCMAVLFLSSMLFGAVLFRVYSPEGMVLLRETGVVYGLRWVEIVMVATMAFMLSTLSRSSSLGVGLSIFLVFAGMMLVEGLKMIGISLGKYLLFANLDLTQYLEGAIPAFSGMTPGFSIGILSVYFLLFHLISWLSFVKRDISI</sequence>
<feature type="transmembrane region" description="Helical" evidence="1">
    <location>
        <begin position="151"/>
        <end position="169"/>
    </location>
</feature>
<keyword evidence="1" id="KW-0472">Membrane</keyword>
<dbReference type="PANTHER" id="PTHR37305">
    <property type="entry name" value="INTEGRAL MEMBRANE PROTEIN-RELATED"/>
    <property type="match status" value="1"/>
</dbReference>
<organism evidence="2 3">
    <name type="scientific">Kroppenstedtia eburnea</name>
    <dbReference type="NCBI Taxonomy" id="714067"/>
    <lineage>
        <taxon>Bacteria</taxon>
        <taxon>Bacillati</taxon>
        <taxon>Bacillota</taxon>
        <taxon>Bacilli</taxon>
        <taxon>Bacillales</taxon>
        <taxon>Thermoactinomycetaceae</taxon>
        <taxon>Kroppenstedtia</taxon>
    </lineage>
</organism>
<dbReference type="Pfam" id="PF12730">
    <property type="entry name" value="ABC2_membrane_4"/>
    <property type="match status" value="1"/>
</dbReference>
<evidence type="ECO:0000313" key="3">
    <source>
        <dbReference type="Proteomes" id="UP000186795"/>
    </source>
</evidence>
<keyword evidence="3" id="KW-1185">Reference proteome</keyword>
<dbReference type="AlphaFoldDB" id="A0A1N7ISD9"/>
<feature type="transmembrane region" description="Helical" evidence="1">
    <location>
        <begin position="105"/>
        <end position="131"/>
    </location>
</feature>
<evidence type="ECO:0000313" key="2">
    <source>
        <dbReference type="EMBL" id="SIS40008.1"/>
    </source>
</evidence>
<dbReference type="PANTHER" id="PTHR37305:SF1">
    <property type="entry name" value="MEMBRANE PROTEIN"/>
    <property type="match status" value="1"/>
</dbReference>
<feature type="transmembrane region" description="Helical" evidence="1">
    <location>
        <begin position="226"/>
        <end position="251"/>
    </location>
</feature>
<feature type="transmembrane region" description="Helical" evidence="1">
    <location>
        <begin position="62"/>
        <end position="84"/>
    </location>
</feature>
<evidence type="ECO:0000256" key="1">
    <source>
        <dbReference type="SAM" id="Phobius"/>
    </source>
</evidence>
<feature type="transmembrane region" description="Helical" evidence="1">
    <location>
        <begin position="21"/>
        <end position="42"/>
    </location>
</feature>
<feature type="transmembrane region" description="Helical" evidence="1">
    <location>
        <begin position="181"/>
        <end position="206"/>
    </location>
</feature>
<name>A0A1N7ISD9_9BACL</name>
<accession>A0A1N7ISD9</accession>
<dbReference type="EMBL" id="FTOD01000001">
    <property type="protein sequence ID" value="SIS40008.1"/>
    <property type="molecule type" value="Genomic_DNA"/>
</dbReference>
<gene>
    <name evidence="2" type="ORF">SAMN05421790_101310</name>
</gene>
<keyword evidence="1" id="KW-0812">Transmembrane</keyword>